<keyword evidence="6" id="KW-1185">Reference proteome</keyword>
<proteinExistence type="predicted"/>
<dbReference type="NCBIfam" id="TIGR03696">
    <property type="entry name" value="Rhs_assc_core"/>
    <property type="match status" value="1"/>
</dbReference>
<dbReference type="InterPro" id="IPR056823">
    <property type="entry name" value="TEN-like_YD-shell"/>
</dbReference>
<evidence type="ECO:0000313" key="6">
    <source>
        <dbReference type="Proteomes" id="UP001385809"/>
    </source>
</evidence>
<comment type="caution">
    <text evidence="5">The sequence shown here is derived from an EMBL/GenBank/DDBJ whole genome shotgun (WGS) entry which is preliminary data.</text>
</comment>
<reference evidence="5 6" key="1">
    <citation type="submission" date="2024-03" db="EMBL/GenBank/DDBJ databases">
        <title>Actinomycetospora sp. OC33-EN08, a novel actinomycete isolated from wild orchid (Aerides multiflora).</title>
        <authorList>
            <person name="Suriyachadkun C."/>
        </authorList>
    </citation>
    <scope>NUCLEOTIDE SEQUENCE [LARGE SCALE GENOMIC DNA]</scope>
    <source>
        <strain evidence="5 6">OC33-EN08</strain>
    </source>
</reference>
<dbReference type="Pfam" id="PF25023">
    <property type="entry name" value="TEN_YD-shell"/>
    <property type="match status" value="1"/>
</dbReference>
<dbReference type="Gene3D" id="2.180.10.10">
    <property type="entry name" value="RHS repeat-associated core"/>
    <property type="match status" value="2"/>
</dbReference>
<accession>A0ABU8MIJ0</accession>
<dbReference type="PANTHER" id="PTHR32305:SF15">
    <property type="entry name" value="PROTEIN RHSA-RELATED"/>
    <property type="match status" value="1"/>
</dbReference>
<name>A0ABU8MIJ0_9PSEU</name>
<dbReference type="Pfam" id="PF05593">
    <property type="entry name" value="RHS_repeat"/>
    <property type="match status" value="6"/>
</dbReference>
<evidence type="ECO:0000259" key="3">
    <source>
        <dbReference type="Pfam" id="PF20148"/>
    </source>
</evidence>
<dbReference type="NCBIfam" id="TIGR01643">
    <property type="entry name" value="YD_repeat_2x"/>
    <property type="match status" value="9"/>
</dbReference>
<feature type="region of interest" description="Disordered" evidence="2">
    <location>
        <begin position="1298"/>
        <end position="1345"/>
    </location>
</feature>
<dbReference type="EMBL" id="JBBEGN010000001">
    <property type="protein sequence ID" value="MEJ2866773.1"/>
    <property type="molecule type" value="Genomic_DNA"/>
</dbReference>
<evidence type="ECO:0000313" key="5">
    <source>
        <dbReference type="EMBL" id="MEJ2866773.1"/>
    </source>
</evidence>
<dbReference type="InterPro" id="IPR022385">
    <property type="entry name" value="Rhs_assc_core"/>
</dbReference>
<dbReference type="RefSeq" id="WP_337693386.1">
    <property type="nucleotide sequence ID" value="NZ_JBBEGN010000001.1"/>
</dbReference>
<feature type="domain" description="Teneurin-like YD-shell" evidence="4">
    <location>
        <begin position="967"/>
        <end position="1215"/>
    </location>
</feature>
<organism evidence="5 6">
    <name type="scientific">Actinomycetospora aurantiaca</name>
    <dbReference type="NCBI Taxonomy" id="3129233"/>
    <lineage>
        <taxon>Bacteria</taxon>
        <taxon>Bacillati</taxon>
        <taxon>Actinomycetota</taxon>
        <taxon>Actinomycetes</taxon>
        <taxon>Pseudonocardiales</taxon>
        <taxon>Pseudonocardiaceae</taxon>
        <taxon>Actinomycetospora</taxon>
    </lineage>
</organism>
<dbReference type="CDD" id="cd20745">
    <property type="entry name" value="FIX_RhsA_AHH_HNH-like"/>
    <property type="match status" value="1"/>
</dbReference>
<feature type="compositionally biased region" description="Pro residues" evidence="2">
    <location>
        <begin position="1325"/>
        <end position="1338"/>
    </location>
</feature>
<feature type="domain" description="DUF6531" evidence="3">
    <location>
        <begin position="254"/>
        <end position="325"/>
    </location>
</feature>
<protein>
    <submittedName>
        <fullName evidence="5">DUF6531 domain-containing protein</fullName>
    </submittedName>
</protein>
<dbReference type="InterPro" id="IPR045351">
    <property type="entry name" value="DUF6531"/>
</dbReference>
<evidence type="ECO:0000256" key="2">
    <source>
        <dbReference type="SAM" id="MobiDB-lite"/>
    </source>
</evidence>
<evidence type="ECO:0000259" key="4">
    <source>
        <dbReference type="Pfam" id="PF25023"/>
    </source>
</evidence>
<dbReference type="InterPro" id="IPR050708">
    <property type="entry name" value="T6SS_VgrG/RHS"/>
</dbReference>
<keyword evidence="1" id="KW-0677">Repeat</keyword>
<dbReference type="InterPro" id="IPR031325">
    <property type="entry name" value="RHS_repeat"/>
</dbReference>
<dbReference type="Proteomes" id="UP001385809">
    <property type="component" value="Unassembled WGS sequence"/>
</dbReference>
<dbReference type="InterPro" id="IPR006530">
    <property type="entry name" value="YD"/>
</dbReference>
<sequence length="1376" mass="147500">MFARGEEMVRQGEAELATASARVATLAAAPAPAGQQADAAMNAANGAVNAANARIAEGRALMEQATAREQQANQAAASQVAGAQGQLAGMTAPVPGAAGGVPGAVAGAPGAPLGTPPQFGAAPVAPQTPPEEEAGFSWSDLGHSALDVAGLIPGVGEIADGANAAWYTAEGDYLNAGLSAAAMIPFVGWGATGLKAGLRAGEAITDASRLAPDAVAATRTADVPTQAVPPARQAGAQAGPQNPPVVETKVPTTEPVDLASGLLFQPEVDVVLPGLLPLVLERTHVSNYRAGRFFGPSWASTLDQKLQVGEDAVWLARADAHVLEFPTADVVPVASTHTPRWTLRIVDDELLVDDLDRRRTLHFVGEGEERWLAAVTDPVGHRVDVERLADGMPIEVRHSGGYRVRVDSSHDRIVGYDLLGAGPDGEPAALVRFGYTAGNLTAIVNSSNLPFRYGYDERGRITGWVDRIGTWFRHEYDEQDRVVRQTGADGVLSCELSYVGDVVEMTDALGHRSHYVHDDARRVVRAVDGTGAEQRWSWGHGGLVASVTDGLGRETRFGYDEAGALVGITRPDGSSVAIERDVRGLPVRVVEPDGGVWRYEHDARGLRTAEIDPAGVRTSYAYDSSGHLAAVTDPLGGVTRVECDAAGLPVAVTDPLGATTRLERDAFGRVVAEVDALGQRTAHGWTLEGLPATTTGPDGRMSRTVYDGERNVVAVTDPAGHVTRFERAHFEVPAARIDPDGSRTEFVWDAQVQLVGVRNPQGLTWSYERDEAGRVVAETDFDGRRRTYRLDAAGQVVERHNPAGQVVTQSYDLLGRVSERRAGGVLSTFDHDAAGRLVRATTPDVDLVLERDVCGRVVAEAVNGRAVTSSYDVLGRRVRRETPAGQVSAWTHDAASRVSTLLAGVDIAFEHDEVGRETRRRAGAAVVASEWGPSGLAALSAGPVSRSYTYRADGYLSAVTGTGAQTFDLDALGHVTGVAGDGRSERYAYDVAGNQTSASWAGADPEVAGEREYRGTLLVRAGRVTYAHDAEGRVVRRTRGRLSHRPETWHYEWDADDRLIGVRTPDGAHWRYVYDALGRRVSKVGPDRQVDFAWDGPTLVEQVAHGPDGVSSTTWDHSGLHPVAQRERVRRAGQQEIDERFYAIVTDLVGAPTEMLDVEGRVAGSARRSLWGRTTWTGSASTPLLFPGQYHDPETGFAYNVHRHYDPDTARYASLDPLGLAPAPNPSTYVHNPHTWLDPLGLTSCPRPDFVVGSNGTAIPTSRARLEEGLQQFPSTPTESAGRQYQLPDKTHVRVMEPSGNNPLRASFTGDDGRSLVDAFTGQKPTPPQPPLRPPGATPPQADMDAWQSALQQHKEWMKRQWPMEVHRRAHVNLNP</sequence>
<dbReference type="PANTHER" id="PTHR32305">
    <property type="match status" value="1"/>
</dbReference>
<evidence type="ECO:0000256" key="1">
    <source>
        <dbReference type="ARBA" id="ARBA00022737"/>
    </source>
</evidence>
<gene>
    <name evidence="5" type="ORF">WCD74_03295</name>
</gene>
<dbReference type="Pfam" id="PF20148">
    <property type="entry name" value="DUF6531"/>
    <property type="match status" value="1"/>
</dbReference>